<dbReference type="Proteomes" id="UP000251431">
    <property type="component" value="Unassembled WGS sequence"/>
</dbReference>
<dbReference type="InterPro" id="IPR051677">
    <property type="entry name" value="AfsR-DnrI-RedD_regulator"/>
</dbReference>
<evidence type="ECO:0000256" key="3">
    <source>
        <dbReference type="ARBA" id="ARBA00023015"/>
    </source>
</evidence>
<dbReference type="InterPro" id="IPR001789">
    <property type="entry name" value="Sig_transdc_resp-reg_receiver"/>
</dbReference>
<dbReference type="RefSeq" id="WP_112118651.1">
    <property type="nucleotide sequence ID" value="NZ_UAQE01000004.1"/>
</dbReference>
<organism evidence="8 9">
    <name type="scientific">Lysinibacillus capsici</name>
    <dbReference type="NCBI Taxonomy" id="2115968"/>
    <lineage>
        <taxon>Bacteria</taxon>
        <taxon>Bacillati</taxon>
        <taxon>Bacillota</taxon>
        <taxon>Bacilli</taxon>
        <taxon>Bacillales</taxon>
        <taxon>Bacillaceae</taxon>
        <taxon>Lysinibacillus</taxon>
    </lineage>
</organism>
<dbReference type="EMBL" id="UAQE01000004">
    <property type="protein sequence ID" value="SPU38854.1"/>
    <property type="molecule type" value="Genomic_DNA"/>
</dbReference>
<dbReference type="GO" id="GO:0000160">
    <property type="term" value="P:phosphorelay signal transduction system"/>
    <property type="evidence" value="ECO:0007669"/>
    <property type="project" value="UniProtKB-KW"/>
</dbReference>
<proteinExistence type="predicted"/>
<dbReference type="InterPro" id="IPR011990">
    <property type="entry name" value="TPR-like_helical_dom_sf"/>
</dbReference>
<dbReference type="Pfam" id="PF00072">
    <property type="entry name" value="Response_reg"/>
    <property type="match status" value="1"/>
</dbReference>
<keyword evidence="5" id="KW-0804">Transcription</keyword>
<dbReference type="GO" id="GO:0003677">
    <property type="term" value="F:DNA binding"/>
    <property type="evidence" value="ECO:0007669"/>
    <property type="project" value="UniProtKB-KW"/>
</dbReference>
<dbReference type="InterPro" id="IPR005158">
    <property type="entry name" value="BTAD"/>
</dbReference>
<evidence type="ECO:0000259" key="7">
    <source>
        <dbReference type="PROSITE" id="PS50110"/>
    </source>
</evidence>
<comment type="subcellular location">
    <subcellularLocation>
        <location evidence="1">Cytoplasm</location>
    </subcellularLocation>
</comment>
<accession>A0A2X1AKP4</accession>
<dbReference type="Gene3D" id="1.25.40.10">
    <property type="entry name" value="Tetratricopeptide repeat domain"/>
    <property type="match status" value="1"/>
</dbReference>
<keyword evidence="6" id="KW-0597">Phosphoprotein</keyword>
<dbReference type="GO" id="GO:0006355">
    <property type="term" value="P:regulation of DNA-templated transcription"/>
    <property type="evidence" value="ECO:0007669"/>
    <property type="project" value="InterPro"/>
</dbReference>
<dbReference type="SMART" id="SM00448">
    <property type="entry name" value="REC"/>
    <property type="match status" value="1"/>
</dbReference>
<dbReference type="AlphaFoldDB" id="A0A2X1AKP4"/>
<dbReference type="GO" id="GO:0005737">
    <property type="term" value="C:cytoplasm"/>
    <property type="evidence" value="ECO:0007669"/>
    <property type="project" value="UniProtKB-SubCell"/>
</dbReference>
<dbReference type="PROSITE" id="PS50110">
    <property type="entry name" value="RESPONSE_REGULATORY"/>
    <property type="match status" value="1"/>
</dbReference>
<sequence length="368" mass="43567">MNIMIVDDEKLAIDVLSIMVKQLAQFQINIKGTFTNSSEALQFLEKEIIDVVFLDIEMIDTHGMQLAKQLLHKQPSLQIIFVTAHTQFAVEAFEVEATDYLLKPVHEKRLIIALTKAQKKMVVTVAPRDEKKNSLYAHTLGSFYLLDVQHNVIKWRTRKVRELFLYLLFHQKRPMLNAVLLEELWPDLNFEKAASNLHTTIYHLRKILKDNGIQDPILLVNNHYKLNAEIQTDYDELNQLLEQDQHDEKSIQQLLNCYEGDFLIDEEYLWVNQIRLRLKQSVLHVLEQYIARTDAAHTLLKYNCLQKLLELDEYNEQYMFQLLEFLIQQNRKQECIKFFESIEAKLAEIDLPVPEKFYRKYNEFLLNV</sequence>
<name>A0A2X1AKP4_9BACI</name>
<evidence type="ECO:0000256" key="1">
    <source>
        <dbReference type="ARBA" id="ARBA00004496"/>
    </source>
</evidence>
<protein>
    <submittedName>
        <fullName evidence="8">Response regulator receiver and SARP domain-containing protein</fullName>
    </submittedName>
</protein>
<dbReference type="Pfam" id="PF03704">
    <property type="entry name" value="BTAD"/>
    <property type="match status" value="1"/>
</dbReference>
<dbReference type="SUPFAM" id="SSF46894">
    <property type="entry name" value="C-terminal effector domain of the bipartite response regulators"/>
    <property type="match status" value="1"/>
</dbReference>
<evidence type="ECO:0000256" key="4">
    <source>
        <dbReference type="ARBA" id="ARBA00023125"/>
    </source>
</evidence>
<dbReference type="InterPro" id="IPR036388">
    <property type="entry name" value="WH-like_DNA-bd_sf"/>
</dbReference>
<evidence type="ECO:0000313" key="8">
    <source>
        <dbReference type="EMBL" id="SPU38854.1"/>
    </source>
</evidence>
<feature type="domain" description="Response regulatory" evidence="7">
    <location>
        <begin position="2"/>
        <end position="118"/>
    </location>
</feature>
<keyword evidence="2" id="KW-0902">Two-component regulatory system</keyword>
<dbReference type="InterPro" id="IPR016032">
    <property type="entry name" value="Sig_transdc_resp-reg_C-effctor"/>
</dbReference>
<dbReference type="InterPro" id="IPR011006">
    <property type="entry name" value="CheY-like_superfamily"/>
</dbReference>
<evidence type="ECO:0000256" key="2">
    <source>
        <dbReference type="ARBA" id="ARBA00023012"/>
    </source>
</evidence>
<gene>
    <name evidence="8" type="primary">lytR_4</name>
    <name evidence="8" type="ORF">NCTC7582_04824</name>
</gene>
<reference evidence="8 9" key="1">
    <citation type="submission" date="2018-06" db="EMBL/GenBank/DDBJ databases">
        <authorList>
            <consortium name="Pathogen Informatics"/>
            <person name="Doyle S."/>
        </authorList>
    </citation>
    <scope>NUCLEOTIDE SEQUENCE [LARGE SCALE GENOMIC DNA]</scope>
    <source>
        <strain evidence="8 9">NCTC7582</strain>
    </source>
</reference>
<dbReference type="Gene3D" id="3.40.50.2300">
    <property type="match status" value="1"/>
</dbReference>
<keyword evidence="4" id="KW-0238">DNA-binding</keyword>
<dbReference type="Gene3D" id="1.10.10.10">
    <property type="entry name" value="Winged helix-like DNA-binding domain superfamily/Winged helix DNA-binding domain"/>
    <property type="match status" value="1"/>
</dbReference>
<feature type="modified residue" description="4-aspartylphosphate" evidence="6">
    <location>
        <position position="55"/>
    </location>
</feature>
<keyword evidence="3" id="KW-0805">Transcription regulation</keyword>
<evidence type="ECO:0000256" key="6">
    <source>
        <dbReference type="PROSITE-ProRule" id="PRU00169"/>
    </source>
</evidence>
<dbReference type="SUPFAM" id="SSF52172">
    <property type="entry name" value="CheY-like"/>
    <property type="match status" value="1"/>
</dbReference>
<dbReference type="PANTHER" id="PTHR35807">
    <property type="entry name" value="TRANSCRIPTIONAL REGULATOR REDD-RELATED"/>
    <property type="match status" value="1"/>
</dbReference>
<evidence type="ECO:0000313" key="9">
    <source>
        <dbReference type="Proteomes" id="UP000251431"/>
    </source>
</evidence>
<evidence type="ECO:0000256" key="5">
    <source>
        <dbReference type="ARBA" id="ARBA00023163"/>
    </source>
</evidence>